<dbReference type="AlphaFoldDB" id="A0A933S3B9"/>
<keyword evidence="7" id="KW-0472">Membrane</keyword>
<evidence type="ECO:0000256" key="3">
    <source>
        <dbReference type="ARBA" id="ARBA00023224"/>
    </source>
</evidence>
<evidence type="ECO:0000256" key="1">
    <source>
        <dbReference type="ARBA" id="ARBA00004429"/>
    </source>
</evidence>
<dbReference type="Gene3D" id="1.10.287.950">
    <property type="entry name" value="Methyl-accepting chemotaxis protein"/>
    <property type="match status" value="1"/>
</dbReference>
<dbReference type="PROSITE" id="PS50885">
    <property type="entry name" value="HAMP"/>
    <property type="match status" value="1"/>
</dbReference>
<keyword evidence="3 5" id="KW-0807">Transducer</keyword>
<dbReference type="PRINTS" id="PR00260">
    <property type="entry name" value="CHEMTRNSDUCR"/>
</dbReference>
<feature type="transmembrane region" description="Helical" evidence="7">
    <location>
        <begin position="196"/>
        <end position="219"/>
    </location>
</feature>
<dbReference type="PROSITE" id="PS50192">
    <property type="entry name" value="T_SNARE"/>
    <property type="match status" value="1"/>
</dbReference>
<dbReference type="CDD" id="cd06225">
    <property type="entry name" value="HAMP"/>
    <property type="match status" value="1"/>
</dbReference>
<dbReference type="Pfam" id="PF00672">
    <property type="entry name" value="HAMP"/>
    <property type="match status" value="1"/>
</dbReference>
<evidence type="ECO:0000313" key="12">
    <source>
        <dbReference type="Proteomes" id="UP000782519"/>
    </source>
</evidence>
<dbReference type="Proteomes" id="UP000782519">
    <property type="component" value="Unassembled WGS sequence"/>
</dbReference>
<evidence type="ECO:0000256" key="2">
    <source>
        <dbReference type="ARBA" id="ARBA00022519"/>
    </source>
</evidence>
<dbReference type="GO" id="GO:0005886">
    <property type="term" value="C:plasma membrane"/>
    <property type="evidence" value="ECO:0007669"/>
    <property type="project" value="UniProtKB-SubCell"/>
</dbReference>
<sequence length="566" mass="59863">MAWIQNRRMITKFALIVGVLGTIMLVSTGATVYRLKNIDDIYSDLISRVDRAATTVARSTARVNAYFSNALQLTLDDSVQGKARLATAIGEERDAYVRLMESVIKSLPEKEAQIRPVLAGYNSVFEACAPLLSIAAKAVSEDARMAGATRMNADCLRPSQEWNVKQRALVHEITLYAERESEVITQQVNRSVLTTAVLAMIGLLAGCALAGWIAIFGVTRPMSALKRVMEAFAHNDLSAQVPGIERRDELGEMAKTVQVFKDNALEVARLKEAQEQAEQEAAAKRRADMMKLADSFENAVGEIIETVSSASCELESSASVLSDTADRSQQLTTSAAAASDQASANVQSVASASEELASSVSEISRQVQESARIAGGAVQQTRLANERVGELSQAASRIGAVVELINTIAGQTNLLALNATIEAARAGDAGRGFAVVASEVKTLAEQTAKATGEIAQQVGSIQSATEVSVSAIREIATTIERVSEIAASIASAVEEQGVATQEISRSVQQAALGTREVANNVGQVEKGASETGAASAQVLSAAKSLSQESNVLKKQVGDFLCTVRAA</sequence>
<dbReference type="SUPFAM" id="SSF58104">
    <property type="entry name" value="Methyl-accepting chemotaxis protein (MCP) signaling domain"/>
    <property type="match status" value="1"/>
</dbReference>
<feature type="domain" description="HAMP" evidence="10">
    <location>
        <begin position="216"/>
        <end position="269"/>
    </location>
</feature>
<dbReference type="PANTHER" id="PTHR32089:SF112">
    <property type="entry name" value="LYSOZYME-LIKE PROTEIN-RELATED"/>
    <property type="match status" value="1"/>
</dbReference>
<evidence type="ECO:0000256" key="4">
    <source>
        <dbReference type="ARBA" id="ARBA00029447"/>
    </source>
</evidence>
<keyword evidence="2" id="KW-1003">Cell membrane</keyword>
<keyword evidence="7" id="KW-1133">Transmembrane helix</keyword>
<dbReference type="EMBL" id="JACRJB010000054">
    <property type="protein sequence ID" value="MBI5131762.1"/>
    <property type="molecule type" value="Genomic_DNA"/>
</dbReference>
<dbReference type="InterPro" id="IPR000727">
    <property type="entry name" value="T_SNARE_dom"/>
</dbReference>
<evidence type="ECO:0000259" key="9">
    <source>
        <dbReference type="PROSITE" id="PS50192"/>
    </source>
</evidence>
<dbReference type="GO" id="GO:0004888">
    <property type="term" value="F:transmembrane signaling receptor activity"/>
    <property type="evidence" value="ECO:0007669"/>
    <property type="project" value="InterPro"/>
</dbReference>
<dbReference type="PANTHER" id="PTHR32089">
    <property type="entry name" value="METHYL-ACCEPTING CHEMOTAXIS PROTEIN MCPB"/>
    <property type="match status" value="1"/>
</dbReference>
<dbReference type="SMART" id="SM00304">
    <property type="entry name" value="HAMP"/>
    <property type="match status" value="1"/>
</dbReference>
<evidence type="ECO:0000256" key="7">
    <source>
        <dbReference type="SAM" id="Phobius"/>
    </source>
</evidence>
<keyword evidence="7" id="KW-0812">Transmembrane</keyword>
<evidence type="ECO:0000259" key="10">
    <source>
        <dbReference type="PROSITE" id="PS50885"/>
    </source>
</evidence>
<dbReference type="InterPro" id="IPR004089">
    <property type="entry name" value="MCPsignal_dom"/>
</dbReference>
<dbReference type="Pfam" id="PF00015">
    <property type="entry name" value="MCPsignal"/>
    <property type="match status" value="1"/>
</dbReference>
<dbReference type="GO" id="GO:0007165">
    <property type="term" value="P:signal transduction"/>
    <property type="evidence" value="ECO:0007669"/>
    <property type="project" value="UniProtKB-KW"/>
</dbReference>
<dbReference type="GO" id="GO:0006935">
    <property type="term" value="P:chemotaxis"/>
    <property type="evidence" value="ECO:0007669"/>
    <property type="project" value="InterPro"/>
</dbReference>
<reference evidence="11" key="1">
    <citation type="submission" date="2020-07" db="EMBL/GenBank/DDBJ databases">
        <title>Huge and variable diversity of episymbiotic CPR bacteria and DPANN archaea in groundwater ecosystems.</title>
        <authorList>
            <person name="He C.Y."/>
            <person name="Keren R."/>
            <person name="Whittaker M."/>
            <person name="Farag I.F."/>
            <person name="Doudna J."/>
            <person name="Cate J.H.D."/>
            <person name="Banfield J.F."/>
        </authorList>
    </citation>
    <scope>NUCLEOTIDE SEQUENCE</scope>
    <source>
        <strain evidence="11">NC_groundwater_1818_Pr3_B-0.1um_66_35</strain>
    </source>
</reference>
<dbReference type="SMART" id="SM00283">
    <property type="entry name" value="MA"/>
    <property type="match status" value="1"/>
</dbReference>
<keyword evidence="2" id="KW-0997">Cell inner membrane</keyword>
<name>A0A933S3B9_RHOPL</name>
<feature type="domain" description="T-SNARE coiled-coil homology" evidence="9">
    <location>
        <begin position="462"/>
        <end position="524"/>
    </location>
</feature>
<evidence type="ECO:0000313" key="11">
    <source>
        <dbReference type="EMBL" id="MBI5131762.1"/>
    </source>
</evidence>
<comment type="subcellular location">
    <subcellularLocation>
        <location evidence="1">Cell inner membrane</location>
        <topology evidence="1">Multi-pass membrane protein</topology>
    </subcellularLocation>
</comment>
<feature type="coiled-coil region" evidence="6">
    <location>
        <begin position="260"/>
        <end position="290"/>
    </location>
</feature>
<accession>A0A933S3B9</accession>
<keyword evidence="6" id="KW-0175">Coiled coil</keyword>
<dbReference type="InterPro" id="IPR004090">
    <property type="entry name" value="Chemotax_Me-accpt_rcpt"/>
</dbReference>
<evidence type="ECO:0000256" key="6">
    <source>
        <dbReference type="SAM" id="Coils"/>
    </source>
</evidence>
<dbReference type="PROSITE" id="PS50111">
    <property type="entry name" value="CHEMOTAXIS_TRANSDUC_2"/>
    <property type="match status" value="1"/>
</dbReference>
<evidence type="ECO:0000259" key="8">
    <source>
        <dbReference type="PROSITE" id="PS50111"/>
    </source>
</evidence>
<organism evidence="11 12">
    <name type="scientific">Rhodopseudomonas palustris</name>
    <dbReference type="NCBI Taxonomy" id="1076"/>
    <lineage>
        <taxon>Bacteria</taxon>
        <taxon>Pseudomonadati</taxon>
        <taxon>Pseudomonadota</taxon>
        <taxon>Alphaproteobacteria</taxon>
        <taxon>Hyphomicrobiales</taxon>
        <taxon>Nitrobacteraceae</taxon>
        <taxon>Rhodopseudomonas</taxon>
    </lineage>
</organism>
<feature type="domain" description="Methyl-accepting transducer" evidence="8">
    <location>
        <begin position="303"/>
        <end position="546"/>
    </location>
</feature>
<gene>
    <name evidence="11" type="ORF">HZA66_20165</name>
</gene>
<comment type="similarity">
    <text evidence="4">Belongs to the methyl-accepting chemotaxis (MCP) protein family.</text>
</comment>
<dbReference type="Gene3D" id="6.10.340.10">
    <property type="match status" value="1"/>
</dbReference>
<protein>
    <submittedName>
        <fullName evidence="11">Methyl-accepting chemotaxis protein</fullName>
    </submittedName>
</protein>
<comment type="caution">
    <text evidence="11">The sequence shown here is derived from an EMBL/GenBank/DDBJ whole genome shotgun (WGS) entry which is preliminary data.</text>
</comment>
<evidence type="ECO:0000256" key="5">
    <source>
        <dbReference type="PROSITE-ProRule" id="PRU00284"/>
    </source>
</evidence>
<dbReference type="InterPro" id="IPR003660">
    <property type="entry name" value="HAMP_dom"/>
</dbReference>
<proteinExistence type="inferred from homology"/>